<sequence length="148" mass="16468">MAKVENRTLREIMTKNVETVTLKDNVYEVACKMRDWNVGVIPVVDEKEDVIGMITDRDIVIRGLAEKREGSAAVEQVMTRDVILGRPDMTVDEAAKIMAQHQIRRLPVVENGKLVGIVALGDMAVRQVHHDEASEALSQISEPLGNTH</sequence>
<dbReference type="SUPFAM" id="SSF54631">
    <property type="entry name" value="CBS-domain pair"/>
    <property type="match status" value="1"/>
</dbReference>
<dbReference type="KEGG" id="bcop:JD108_13455"/>
<dbReference type="PANTHER" id="PTHR43080">
    <property type="entry name" value="CBS DOMAIN-CONTAINING PROTEIN CBSX3, MITOCHONDRIAL"/>
    <property type="match status" value="1"/>
</dbReference>
<dbReference type="AlphaFoldDB" id="A0A7T5EI09"/>
<name>A0A7T5EI09_9BACL</name>
<evidence type="ECO:0000256" key="1">
    <source>
        <dbReference type="ARBA" id="ARBA00023122"/>
    </source>
</evidence>
<keyword evidence="7" id="KW-1185">Reference proteome</keyword>
<dbReference type="Gene3D" id="3.10.580.10">
    <property type="entry name" value="CBS-domain"/>
    <property type="match status" value="1"/>
</dbReference>
<dbReference type="RefSeq" id="WP_198826573.1">
    <property type="nucleotide sequence ID" value="NZ_CP066308.1"/>
</dbReference>
<dbReference type="Pfam" id="PF00571">
    <property type="entry name" value="CBS"/>
    <property type="match status" value="2"/>
</dbReference>
<evidence type="ECO:0000313" key="6">
    <source>
        <dbReference type="Proteomes" id="UP000595847"/>
    </source>
</evidence>
<dbReference type="InterPro" id="IPR051257">
    <property type="entry name" value="Diverse_CBS-Domain"/>
</dbReference>
<keyword evidence="1 2" id="KW-0129">CBS domain</keyword>
<evidence type="ECO:0000313" key="4">
    <source>
        <dbReference type="EMBL" id="QQE72941.1"/>
    </source>
</evidence>
<gene>
    <name evidence="4" type="ORF">JD108_13455</name>
    <name evidence="5" type="ORF">KDJ56_13400</name>
</gene>
<protein>
    <submittedName>
        <fullName evidence="4">CBS domain-containing protein</fullName>
    </submittedName>
</protein>
<dbReference type="PANTHER" id="PTHR43080:SF2">
    <property type="entry name" value="CBS DOMAIN-CONTAINING PROTEIN"/>
    <property type="match status" value="1"/>
</dbReference>
<dbReference type="InterPro" id="IPR046342">
    <property type="entry name" value="CBS_dom_sf"/>
</dbReference>
<feature type="domain" description="CBS" evidence="3">
    <location>
        <begin position="78"/>
        <end position="135"/>
    </location>
</feature>
<evidence type="ECO:0000313" key="7">
    <source>
        <dbReference type="Proteomes" id="UP000677234"/>
    </source>
</evidence>
<feature type="domain" description="CBS" evidence="3">
    <location>
        <begin position="13"/>
        <end position="69"/>
    </location>
</feature>
<evidence type="ECO:0000313" key="5">
    <source>
        <dbReference type="EMBL" id="QUO40019.1"/>
    </source>
</evidence>
<reference evidence="5" key="2">
    <citation type="submission" date="2021-04" db="EMBL/GenBank/DDBJ databases">
        <title>Brevibacillus composti FJAT-54423, complete genome.</title>
        <authorList>
            <person name="Tang R."/>
        </authorList>
    </citation>
    <scope>NUCLEOTIDE SEQUENCE</scope>
    <source>
        <strain evidence="5">FJAT-54424</strain>
    </source>
</reference>
<dbReference type="EMBL" id="CP066308">
    <property type="protein sequence ID" value="QQE72941.1"/>
    <property type="molecule type" value="Genomic_DNA"/>
</dbReference>
<dbReference type="CDD" id="cd04622">
    <property type="entry name" value="CBS_pair_HRP1_like"/>
    <property type="match status" value="1"/>
</dbReference>
<reference evidence="4 6" key="1">
    <citation type="submission" date="2020-12" db="EMBL/GenBank/DDBJ databases">
        <title>strain FJAT-54423T represents a novel species of the genus Brevibacillus.</title>
        <authorList>
            <person name="Tang R."/>
        </authorList>
    </citation>
    <scope>NUCLEOTIDE SEQUENCE [LARGE SCALE GENOMIC DNA]</scope>
    <source>
        <strain evidence="4 6">FJAT-54423</strain>
    </source>
</reference>
<dbReference type="PROSITE" id="PS51371">
    <property type="entry name" value="CBS"/>
    <property type="match status" value="2"/>
</dbReference>
<organism evidence="4 6">
    <name type="scientific">Brevibacillus composti</name>
    <dbReference type="NCBI Taxonomy" id="2796470"/>
    <lineage>
        <taxon>Bacteria</taxon>
        <taxon>Bacillati</taxon>
        <taxon>Bacillota</taxon>
        <taxon>Bacilli</taxon>
        <taxon>Bacillales</taxon>
        <taxon>Paenibacillaceae</taxon>
        <taxon>Brevibacillus</taxon>
    </lineage>
</organism>
<dbReference type="InterPro" id="IPR000644">
    <property type="entry name" value="CBS_dom"/>
</dbReference>
<dbReference type="Proteomes" id="UP000595847">
    <property type="component" value="Chromosome"/>
</dbReference>
<dbReference type="Proteomes" id="UP000677234">
    <property type="component" value="Chromosome"/>
</dbReference>
<dbReference type="SMART" id="SM00116">
    <property type="entry name" value="CBS"/>
    <property type="match status" value="2"/>
</dbReference>
<accession>A0A7T5EI09</accession>
<proteinExistence type="predicted"/>
<evidence type="ECO:0000256" key="2">
    <source>
        <dbReference type="PROSITE-ProRule" id="PRU00703"/>
    </source>
</evidence>
<evidence type="ECO:0000259" key="3">
    <source>
        <dbReference type="PROSITE" id="PS51371"/>
    </source>
</evidence>
<dbReference type="EMBL" id="CP073708">
    <property type="protein sequence ID" value="QUO40019.1"/>
    <property type="molecule type" value="Genomic_DNA"/>
</dbReference>